<evidence type="ECO:0000313" key="1">
    <source>
        <dbReference type="EMBL" id="SBV94434.1"/>
    </source>
</evidence>
<organism evidence="1">
    <name type="scientific">uncultured delta proteobacterium</name>
    <dbReference type="NCBI Taxonomy" id="34034"/>
    <lineage>
        <taxon>Bacteria</taxon>
        <taxon>Deltaproteobacteria</taxon>
        <taxon>environmental samples</taxon>
    </lineage>
</organism>
<accession>A0A212J4Z0</accession>
<sequence>MSSSRPITPVKPSGMELVFYYTCPFCNRELPLVAPQQPGLITCDVCRQKFPIVPVDQRSVYYVRIMMGNGAAAIDPDFM</sequence>
<name>A0A212J4Z0_9DELT</name>
<gene>
    <name evidence="1" type="ORF">KL86DPRO_10696</name>
</gene>
<dbReference type="AlphaFoldDB" id="A0A212J4Z0"/>
<protein>
    <submittedName>
        <fullName evidence="1">Uncharacterized protein</fullName>
    </submittedName>
</protein>
<reference evidence="1" key="1">
    <citation type="submission" date="2016-04" db="EMBL/GenBank/DDBJ databases">
        <authorList>
            <person name="Evans L.H."/>
            <person name="Alamgir A."/>
            <person name="Owens N."/>
            <person name="Weber N.D."/>
            <person name="Virtaneva K."/>
            <person name="Barbian K."/>
            <person name="Babar A."/>
            <person name="Rosenke K."/>
        </authorList>
    </citation>
    <scope>NUCLEOTIDE SEQUENCE</scope>
    <source>
        <strain evidence="1">86</strain>
    </source>
</reference>
<proteinExistence type="predicted"/>
<dbReference type="EMBL" id="FLUQ01000001">
    <property type="protein sequence ID" value="SBV94434.1"/>
    <property type="molecule type" value="Genomic_DNA"/>
</dbReference>